<dbReference type="InterPro" id="IPR051906">
    <property type="entry name" value="TolC-like"/>
</dbReference>
<protein>
    <submittedName>
        <fullName evidence="9">Transporter</fullName>
    </submittedName>
</protein>
<keyword evidence="5" id="KW-0812">Transmembrane</keyword>
<proteinExistence type="inferred from homology"/>
<dbReference type="KEGG" id="grs:C7S20_15815"/>
<keyword evidence="3" id="KW-0813">Transport</keyword>
<dbReference type="AlphaFoldDB" id="A0A2R3Z8J4"/>
<comment type="subcellular location">
    <subcellularLocation>
        <location evidence="1">Cell outer membrane</location>
    </subcellularLocation>
</comment>
<dbReference type="OrthoDB" id="581172at2"/>
<dbReference type="PANTHER" id="PTHR30026">
    <property type="entry name" value="OUTER MEMBRANE PROTEIN TOLC"/>
    <property type="match status" value="1"/>
</dbReference>
<evidence type="ECO:0000256" key="6">
    <source>
        <dbReference type="ARBA" id="ARBA00023136"/>
    </source>
</evidence>
<dbReference type="GO" id="GO:1990281">
    <property type="term" value="C:efflux pump complex"/>
    <property type="evidence" value="ECO:0007669"/>
    <property type="project" value="TreeGrafter"/>
</dbReference>
<keyword evidence="10" id="KW-1185">Reference proteome</keyword>
<evidence type="ECO:0000256" key="1">
    <source>
        <dbReference type="ARBA" id="ARBA00004442"/>
    </source>
</evidence>
<dbReference type="InterPro" id="IPR003423">
    <property type="entry name" value="OMP_efflux"/>
</dbReference>
<feature type="chain" id="PRO_5015328117" evidence="8">
    <location>
        <begin position="21"/>
        <end position="464"/>
    </location>
</feature>
<reference evidence="10" key="1">
    <citation type="submission" date="2018-03" db="EMBL/GenBank/DDBJ databases">
        <title>Gramella fulva sp. nov., isolated from a dry surface of tidal flat.</title>
        <authorList>
            <person name="Hwang S.H."/>
            <person name="Hwang W.M."/>
            <person name="Kang K."/>
            <person name="Ahn T.-Y."/>
        </authorList>
    </citation>
    <scope>NUCLEOTIDE SEQUENCE [LARGE SCALE GENOMIC DNA]</scope>
    <source>
        <strain evidence="10">SH35</strain>
    </source>
</reference>
<evidence type="ECO:0000313" key="10">
    <source>
        <dbReference type="Proteomes" id="UP000241507"/>
    </source>
</evidence>
<dbReference type="PANTHER" id="PTHR30026:SF20">
    <property type="entry name" value="OUTER MEMBRANE PROTEIN TOLC"/>
    <property type="match status" value="1"/>
</dbReference>
<dbReference type="Pfam" id="PF02321">
    <property type="entry name" value="OEP"/>
    <property type="match status" value="2"/>
</dbReference>
<organism evidence="9 10">
    <name type="scientific">Christiangramia fulva</name>
    <dbReference type="NCBI Taxonomy" id="2126553"/>
    <lineage>
        <taxon>Bacteria</taxon>
        <taxon>Pseudomonadati</taxon>
        <taxon>Bacteroidota</taxon>
        <taxon>Flavobacteriia</taxon>
        <taxon>Flavobacteriales</taxon>
        <taxon>Flavobacteriaceae</taxon>
        <taxon>Christiangramia</taxon>
    </lineage>
</organism>
<dbReference type="GO" id="GO:0015562">
    <property type="term" value="F:efflux transmembrane transporter activity"/>
    <property type="evidence" value="ECO:0007669"/>
    <property type="project" value="InterPro"/>
</dbReference>
<evidence type="ECO:0000313" key="9">
    <source>
        <dbReference type="EMBL" id="AVR46609.1"/>
    </source>
</evidence>
<keyword evidence="6" id="KW-0472">Membrane</keyword>
<evidence type="ECO:0000256" key="8">
    <source>
        <dbReference type="SAM" id="SignalP"/>
    </source>
</evidence>
<keyword evidence="4" id="KW-1134">Transmembrane beta strand</keyword>
<accession>A0A2R3Z8J4</accession>
<feature type="signal peptide" evidence="8">
    <location>
        <begin position="1"/>
        <end position="20"/>
    </location>
</feature>
<sequence length="464" mass="53585">MKKLILVLLLLSGLTHGVFAQEPDTLKLDFKEYLSIVKKYHPLVKQASLIVEEGNFKLMKARGAFDPKLEADLTEKDYKSTEYYNLLGAAFKIPTYYGLELNAKYEQNSGKYLNQQNLVPEEGLFSAGVSLDVTNGIFLSERMAALKQAKIYREQSAMKKDLMSAEILYDASKAYFEWFAAHQELLLYQEFLRNAEFRLKSVKISFKLGDKPAVDTLEANIAYNNREIGLQQAELDYLKASLKLSNYLWAENDIPLEITSLVKPNENLFEEVNEMWLENEITASENILQNPKIRYLEYNVAINDVEKRLRANKLLPNINLSYNFLTEQPQDWQRLNTEDYKFGFKFSLPLFMRKERGDLQLAKLELESSNYELISARQEIQNKLRSLQMEINSFRNQGFKIKGLVADYGKLVTAEQRKFELGDSSLFLVNSRENSFVSAKLKEISVIVKYLKSQAELQKVTANF</sequence>
<dbReference type="Proteomes" id="UP000241507">
    <property type="component" value="Chromosome"/>
</dbReference>
<keyword evidence="8" id="KW-0732">Signal</keyword>
<evidence type="ECO:0000256" key="3">
    <source>
        <dbReference type="ARBA" id="ARBA00022448"/>
    </source>
</evidence>
<dbReference type="GO" id="GO:0009279">
    <property type="term" value="C:cell outer membrane"/>
    <property type="evidence" value="ECO:0007669"/>
    <property type="project" value="UniProtKB-SubCell"/>
</dbReference>
<dbReference type="SUPFAM" id="SSF56954">
    <property type="entry name" value="Outer membrane efflux proteins (OEP)"/>
    <property type="match status" value="1"/>
</dbReference>
<name>A0A2R3Z8J4_9FLAO</name>
<evidence type="ECO:0000256" key="5">
    <source>
        <dbReference type="ARBA" id="ARBA00022692"/>
    </source>
</evidence>
<evidence type="ECO:0000256" key="7">
    <source>
        <dbReference type="ARBA" id="ARBA00023237"/>
    </source>
</evidence>
<evidence type="ECO:0000256" key="2">
    <source>
        <dbReference type="ARBA" id="ARBA00007613"/>
    </source>
</evidence>
<gene>
    <name evidence="9" type="ORF">C7S20_15815</name>
</gene>
<dbReference type="GO" id="GO:0015288">
    <property type="term" value="F:porin activity"/>
    <property type="evidence" value="ECO:0007669"/>
    <property type="project" value="TreeGrafter"/>
</dbReference>
<dbReference type="RefSeq" id="WP_107013381.1">
    <property type="nucleotide sequence ID" value="NZ_CP028136.1"/>
</dbReference>
<dbReference type="EMBL" id="CP028136">
    <property type="protein sequence ID" value="AVR46609.1"/>
    <property type="molecule type" value="Genomic_DNA"/>
</dbReference>
<evidence type="ECO:0000256" key="4">
    <source>
        <dbReference type="ARBA" id="ARBA00022452"/>
    </source>
</evidence>
<dbReference type="Gene3D" id="1.20.1600.10">
    <property type="entry name" value="Outer membrane efflux proteins (OEP)"/>
    <property type="match status" value="1"/>
</dbReference>
<keyword evidence="7" id="KW-0998">Cell outer membrane</keyword>
<comment type="similarity">
    <text evidence="2">Belongs to the outer membrane factor (OMF) (TC 1.B.17) family.</text>
</comment>